<dbReference type="AlphaFoldDB" id="A0AAD9WPN8"/>
<dbReference type="EMBL" id="JANJYI010000008">
    <property type="protein sequence ID" value="KAK2637818.1"/>
    <property type="molecule type" value="Genomic_DNA"/>
</dbReference>
<evidence type="ECO:0000313" key="1">
    <source>
        <dbReference type="EMBL" id="KAK2637818.1"/>
    </source>
</evidence>
<reference evidence="1" key="1">
    <citation type="journal article" date="2023" name="Plant J.">
        <title>Genome sequences and population genomics provide insights into the demographic history, inbreeding, and mutation load of two 'living fossil' tree species of Dipteronia.</title>
        <authorList>
            <person name="Feng Y."/>
            <person name="Comes H.P."/>
            <person name="Chen J."/>
            <person name="Zhu S."/>
            <person name="Lu R."/>
            <person name="Zhang X."/>
            <person name="Li P."/>
            <person name="Qiu J."/>
            <person name="Olsen K.M."/>
            <person name="Qiu Y."/>
        </authorList>
    </citation>
    <scope>NUCLEOTIDE SEQUENCE</scope>
    <source>
        <strain evidence="1">KIB01</strain>
    </source>
</reference>
<dbReference type="Proteomes" id="UP001280121">
    <property type="component" value="Unassembled WGS sequence"/>
</dbReference>
<evidence type="ECO:0000313" key="2">
    <source>
        <dbReference type="Proteomes" id="UP001280121"/>
    </source>
</evidence>
<gene>
    <name evidence="1" type="ORF">Ddye_025613</name>
</gene>
<organism evidence="1 2">
    <name type="scientific">Dipteronia dyeriana</name>
    <dbReference type="NCBI Taxonomy" id="168575"/>
    <lineage>
        <taxon>Eukaryota</taxon>
        <taxon>Viridiplantae</taxon>
        <taxon>Streptophyta</taxon>
        <taxon>Embryophyta</taxon>
        <taxon>Tracheophyta</taxon>
        <taxon>Spermatophyta</taxon>
        <taxon>Magnoliopsida</taxon>
        <taxon>eudicotyledons</taxon>
        <taxon>Gunneridae</taxon>
        <taxon>Pentapetalae</taxon>
        <taxon>rosids</taxon>
        <taxon>malvids</taxon>
        <taxon>Sapindales</taxon>
        <taxon>Sapindaceae</taxon>
        <taxon>Hippocastanoideae</taxon>
        <taxon>Acereae</taxon>
        <taxon>Dipteronia</taxon>
    </lineage>
</organism>
<accession>A0AAD9WPN8</accession>
<proteinExistence type="predicted"/>
<sequence length="145" mass="16665">MTLRVRKPSAESVLDDQEEDVSLSNIRQRRWRMAFRAIYCTRVLVSLTRKVLDHNNGILLHSLSYVAIDVNPGTDTLETQSFPEADKKMISEMVKEKKFEMARSGCSDQDPSRSEKTRTLMKYMAPESLVPPSLVEFLEFKTSFS</sequence>
<keyword evidence="2" id="KW-1185">Reference proteome</keyword>
<name>A0AAD9WPN8_9ROSI</name>
<protein>
    <submittedName>
        <fullName evidence="1">Uncharacterized protein</fullName>
    </submittedName>
</protein>
<comment type="caution">
    <text evidence="1">The sequence shown here is derived from an EMBL/GenBank/DDBJ whole genome shotgun (WGS) entry which is preliminary data.</text>
</comment>